<keyword evidence="1" id="KW-0540">Nuclease</keyword>
<dbReference type="InterPro" id="IPR029060">
    <property type="entry name" value="PIN-like_dom_sf"/>
</dbReference>
<evidence type="ECO:0000313" key="7">
    <source>
        <dbReference type="Proteomes" id="UP000562984"/>
    </source>
</evidence>
<evidence type="ECO:0000256" key="4">
    <source>
        <dbReference type="ARBA" id="ARBA00022842"/>
    </source>
</evidence>
<name>A0A849A7Y2_9ACTN</name>
<dbReference type="Gene3D" id="3.40.50.1010">
    <property type="entry name" value="5'-nuclease"/>
    <property type="match status" value="1"/>
</dbReference>
<dbReference type="GO" id="GO:0016787">
    <property type="term" value="F:hydrolase activity"/>
    <property type="evidence" value="ECO:0007669"/>
    <property type="project" value="UniProtKB-KW"/>
</dbReference>
<dbReference type="SUPFAM" id="SSF88723">
    <property type="entry name" value="PIN domain-like"/>
    <property type="match status" value="1"/>
</dbReference>
<keyword evidence="3" id="KW-0378">Hydrolase</keyword>
<dbReference type="EMBL" id="JABEND010000010">
    <property type="protein sequence ID" value="NNG37094.1"/>
    <property type="molecule type" value="Genomic_DNA"/>
</dbReference>
<evidence type="ECO:0000256" key="1">
    <source>
        <dbReference type="ARBA" id="ARBA00022722"/>
    </source>
</evidence>
<dbReference type="GO" id="GO:0004518">
    <property type="term" value="F:nuclease activity"/>
    <property type="evidence" value="ECO:0007669"/>
    <property type="project" value="UniProtKB-KW"/>
</dbReference>
<dbReference type="CDD" id="cd09874">
    <property type="entry name" value="PIN_MT3492-like"/>
    <property type="match status" value="1"/>
</dbReference>
<evidence type="ECO:0000313" key="6">
    <source>
        <dbReference type="EMBL" id="NNG37094.1"/>
    </source>
</evidence>
<dbReference type="Pfam" id="PF01850">
    <property type="entry name" value="PIN"/>
    <property type="match status" value="1"/>
</dbReference>
<accession>A0A849A7Y2</accession>
<gene>
    <name evidence="6" type="ORF">HKD39_15545</name>
</gene>
<dbReference type="RefSeq" id="WP_171200796.1">
    <property type="nucleotide sequence ID" value="NZ_JABEND010000010.1"/>
</dbReference>
<keyword evidence="4" id="KW-0460">Magnesium</keyword>
<keyword evidence="7" id="KW-1185">Reference proteome</keyword>
<reference evidence="6 7" key="1">
    <citation type="submission" date="2020-05" db="EMBL/GenBank/DDBJ databases">
        <title>Nakamurella sp. DB0629 isolated from air conditioner.</title>
        <authorList>
            <person name="Kim D.H."/>
            <person name="Kim D.-U."/>
        </authorList>
    </citation>
    <scope>NUCLEOTIDE SEQUENCE [LARGE SCALE GENOMIC DNA]</scope>
    <source>
        <strain evidence="6 7">DB0629</strain>
    </source>
</reference>
<organism evidence="6 7">
    <name type="scientific">Nakamurella aerolata</name>
    <dbReference type="NCBI Taxonomy" id="1656892"/>
    <lineage>
        <taxon>Bacteria</taxon>
        <taxon>Bacillati</taxon>
        <taxon>Actinomycetota</taxon>
        <taxon>Actinomycetes</taxon>
        <taxon>Nakamurellales</taxon>
        <taxon>Nakamurellaceae</taxon>
        <taxon>Nakamurella</taxon>
    </lineage>
</organism>
<dbReference type="GO" id="GO:0046872">
    <property type="term" value="F:metal ion binding"/>
    <property type="evidence" value="ECO:0007669"/>
    <property type="project" value="UniProtKB-KW"/>
</dbReference>
<dbReference type="Proteomes" id="UP000562984">
    <property type="component" value="Unassembled WGS sequence"/>
</dbReference>
<evidence type="ECO:0000259" key="5">
    <source>
        <dbReference type="Pfam" id="PF01850"/>
    </source>
</evidence>
<sequence>MEPALVYLDSSVALRTILNVPERQHLQSWMQAPGTTFVSSRLLRTEVVRVLRRDGRPLSDGAPLLDRVGLLDIGAETHTVAESIERHVKTLDALHLATALLIGEPVTVATHDATMAAVAAHLGLEVDDLVRRARKPSNRSG</sequence>
<dbReference type="AlphaFoldDB" id="A0A849A7Y2"/>
<dbReference type="InterPro" id="IPR002716">
    <property type="entry name" value="PIN_dom"/>
</dbReference>
<proteinExistence type="predicted"/>
<evidence type="ECO:0000256" key="2">
    <source>
        <dbReference type="ARBA" id="ARBA00022723"/>
    </source>
</evidence>
<comment type="caution">
    <text evidence="6">The sequence shown here is derived from an EMBL/GenBank/DDBJ whole genome shotgun (WGS) entry which is preliminary data.</text>
</comment>
<evidence type="ECO:0000256" key="3">
    <source>
        <dbReference type="ARBA" id="ARBA00022801"/>
    </source>
</evidence>
<feature type="domain" description="PIN" evidence="5">
    <location>
        <begin position="6"/>
        <end position="119"/>
    </location>
</feature>
<keyword evidence="2" id="KW-0479">Metal-binding</keyword>
<protein>
    <submittedName>
        <fullName evidence="6">Type II toxin-antitoxin system VapC family toxin</fullName>
    </submittedName>
</protein>